<keyword evidence="3" id="KW-1185">Reference proteome</keyword>
<dbReference type="OrthoDB" id="9806902at2"/>
<evidence type="ECO:0000259" key="1">
    <source>
        <dbReference type="Pfam" id="PF12146"/>
    </source>
</evidence>
<dbReference type="Proteomes" id="UP000277864">
    <property type="component" value="Unassembled WGS sequence"/>
</dbReference>
<dbReference type="RefSeq" id="WP_125942253.1">
    <property type="nucleotide sequence ID" value="NZ_PXZH01000001.1"/>
</dbReference>
<dbReference type="AlphaFoldDB" id="A0A3R9ZWW8"/>
<keyword evidence="2" id="KW-0378">Hydrolase</keyword>
<dbReference type="InterPro" id="IPR029058">
    <property type="entry name" value="AB_hydrolase_fold"/>
</dbReference>
<accession>A0A3R9ZWW8</accession>
<dbReference type="EMBL" id="PXZH01000001">
    <property type="protein sequence ID" value="RST89642.1"/>
    <property type="molecule type" value="Genomic_DNA"/>
</dbReference>
<sequence>MLTETFIQSTDQETPIHVATWTPTKSPVAILQLVHGMSEYITRYDEFANFLNQHRILVVGHDHLGHGLSIHPEKKLYGYFNETDSVNCLVEDCYQVFQQTKETYPHLPYFILGHSMGSFITRIFLTKYASDLQGAIIMGSASHHTALPLALALTEKLNELDPTNENPTLNKLAFGSFSKFFDSSSPFSWLSKNQQNVKTYEADPLMGFVFTNNGFHTLFSLMNQATQTNWYQGIPKHLPILLISGEKDPVGSFGKGPVAVANELAQASFEQITLQLYPDLRHEILNEKEKELVMTDIYTWLTKHV</sequence>
<feature type="domain" description="Serine aminopeptidase S33" evidence="1">
    <location>
        <begin position="26"/>
        <end position="289"/>
    </location>
</feature>
<organism evidence="2 3">
    <name type="scientific">Vagococcus humatus</name>
    <dbReference type="NCBI Taxonomy" id="1889241"/>
    <lineage>
        <taxon>Bacteria</taxon>
        <taxon>Bacillati</taxon>
        <taxon>Bacillota</taxon>
        <taxon>Bacilli</taxon>
        <taxon>Lactobacillales</taxon>
        <taxon>Enterococcaceae</taxon>
        <taxon>Vagococcus</taxon>
    </lineage>
</organism>
<gene>
    <name evidence="2" type="ORF">C7P63_00770</name>
</gene>
<protein>
    <submittedName>
        <fullName evidence="2">Alpha/beta hydrolase</fullName>
    </submittedName>
</protein>
<dbReference type="GO" id="GO:0016787">
    <property type="term" value="F:hydrolase activity"/>
    <property type="evidence" value="ECO:0007669"/>
    <property type="project" value="UniProtKB-KW"/>
</dbReference>
<dbReference type="SUPFAM" id="SSF53474">
    <property type="entry name" value="alpha/beta-Hydrolases"/>
    <property type="match status" value="1"/>
</dbReference>
<comment type="caution">
    <text evidence="2">The sequence shown here is derived from an EMBL/GenBank/DDBJ whole genome shotgun (WGS) entry which is preliminary data.</text>
</comment>
<dbReference type="PANTHER" id="PTHR11614">
    <property type="entry name" value="PHOSPHOLIPASE-RELATED"/>
    <property type="match status" value="1"/>
</dbReference>
<evidence type="ECO:0000313" key="2">
    <source>
        <dbReference type="EMBL" id="RST89642.1"/>
    </source>
</evidence>
<name>A0A3R9ZWW8_9ENTE</name>
<evidence type="ECO:0000313" key="3">
    <source>
        <dbReference type="Proteomes" id="UP000277864"/>
    </source>
</evidence>
<dbReference type="InterPro" id="IPR022742">
    <property type="entry name" value="Hydrolase_4"/>
</dbReference>
<dbReference type="InterPro" id="IPR051044">
    <property type="entry name" value="MAG_DAG_Lipase"/>
</dbReference>
<proteinExistence type="predicted"/>
<reference evidence="2 3" key="1">
    <citation type="submission" date="2018-03" db="EMBL/GenBank/DDBJ databases">
        <authorList>
            <person name="Gulvik C.A."/>
        </authorList>
    </citation>
    <scope>NUCLEOTIDE SEQUENCE [LARGE SCALE GENOMIC DNA]</scope>
    <source>
        <strain evidence="2 3">JCM 31581</strain>
    </source>
</reference>
<dbReference type="Gene3D" id="3.40.50.1820">
    <property type="entry name" value="alpha/beta hydrolase"/>
    <property type="match status" value="1"/>
</dbReference>
<dbReference type="Pfam" id="PF12146">
    <property type="entry name" value="Hydrolase_4"/>
    <property type="match status" value="1"/>
</dbReference>